<evidence type="ECO:0008006" key="2">
    <source>
        <dbReference type="Google" id="ProtNLM"/>
    </source>
</evidence>
<dbReference type="AlphaFoldDB" id="X1GSI9"/>
<dbReference type="SUPFAM" id="SSF48452">
    <property type="entry name" value="TPR-like"/>
    <property type="match status" value="1"/>
</dbReference>
<dbReference type="EMBL" id="BARU01021409">
    <property type="protein sequence ID" value="GAH60137.1"/>
    <property type="molecule type" value="Genomic_DNA"/>
</dbReference>
<comment type="caution">
    <text evidence="1">The sequence shown here is derived from an EMBL/GenBank/DDBJ whole genome shotgun (WGS) entry which is preliminary data.</text>
</comment>
<dbReference type="InterPro" id="IPR019734">
    <property type="entry name" value="TPR_rpt"/>
</dbReference>
<dbReference type="Pfam" id="PF13181">
    <property type="entry name" value="TPR_8"/>
    <property type="match status" value="1"/>
</dbReference>
<dbReference type="Gene3D" id="1.25.40.10">
    <property type="entry name" value="Tetratricopeptide repeat domain"/>
    <property type="match status" value="1"/>
</dbReference>
<evidence type="ECO:0000313" key="1">
    <source>
        <dbReference type="EMBL" id="GAH60137.1"/>
    </source>
</evidence>
<organism evidence="1">
    <name type="scientific">marine sediment metagenome</name>
    <dbReference type="NCBI Taxonomy" id="412755"/>
    <lineage>
        <taxon>unclassified sequences</taxon>
        <taxon>metagenomes</taxon>
        <taxon>ecological metagenomes</taxon>
    </lineage>
</organism>
<feature type="non-terminal residue" evidence="1">
    <location>
        <position position="1"/>
    </location>
</feature>
<name>X1GSI9_9ZZZZ</name>
<protein>
    <recommendedName>
        <fullName evidence="2">MalT-like TPR region domain-containing protein</fullName>
    </recommendedName>
</protein>
<accession>X1GSI9</accession>
<reference evidence="1" key="1">
    <citation type="journal article" date="2014" name="Front. Microbiol.">
        <title>High frequency of phylogenetically diverse reductive dehalogenase-homologous genes in deep subseafloor sedimentary metagenomes.</title>
        <authorList>
            <person name="Kawai M."/>
            <person name="Futagami T."/>
            <person name="Toyoda A."/>
            <person name="Takaki Y."/>
            <person name="Nishi S."/>
            <person name="Hori S."/>
            <person name="Arai W."/>
            <person name="Tsubouchi T."/>
            <person name="Morono Y."/>
            <person name="Uchiyama I."/>
            <person name="Ito T."/>
            <person name="Fujiyama A."/>
            <person name="Inagaki F."/>
            <person name="Takami H."/>
        </authorList>
    </citation>
    <scope>NUCLEOTIDE SEQUENCE</scope>
    <source>
        <strain evidence="1">Expedition CK06-06</strain>
    </source>
</reference>
<gene>
    <name evidence="1" type="ORF">S03H2_35039</name>
</gene>
<dbReference type="SMART" id="SM00028">
    <property type="entry name" value="TPR"/>
    <property type="match status" value="3"/>
</dbReference>
<proteinExistence type="predicted"/>
<sequence>DKIIDLLQKNNLPYYSGSPFALLRRALCARGDYAGALKLAKGLPVDLFPFQYSYQLALDLLFHGKLDLALHETEKMLDRSENEFSMLRLKGDIHLLKDDWVRAGECYKNCLDARGLDIYSLRFRINALTRLASLNLSAGKFDKAISYIKQGIKEASDLGEQRWLGSLHLSLSNFYYGKGNFKGAAEECQKVLDNAFEDPSVTRRMTALFLKGHIALKMNNLSESRIKQMN</sequence>
<dbReference type="InterPro" id="IPR011990">
    <property type="entry name" value="TPR-like_helical_dom_sf"/>
</dbReference>